<dbReference type="InterPro" id="IPR006108">
    <property type="entry name" value="3HC_DH_C"/>
</dbReference>
<dbReference type="GO" id="GO:0070403">
    <property type="term" value="F:NAD+ binding"/>
    <property type="evidence" value="ECO:0007669"/>
    <property type="project" value="InterPro"/>
</dbReference>
<dbReference type="GO" id="GO:0003857">
    <property type="term" value="F:(3S)-3-hydroxyacyl-CoA dehydrogenase (NAD+) activity"/>
    <property type="evidence" value="ECO:0007669"/>
    <property type="project" value="UniProtKB-EC"/>
</dbReference>
<dbReference type="Pfam" id="PF00378">
    <property type="entry name" value="ECH_1"/>
    <property type="match status" value="1"/>
</dbReference>
<feature type="domain" description="3-hydroxyacyl-CoA dehydrogenase C-terminal" evidence="8">
    <location>
        <begin position="196"/>
        <end position="295"/>
    </location>
</feature>
<dbReference type="InterPro" id="IPR006176">
    <property type="entry name" value="3-OHacyl-CoA_DH_NAD-bd"/>
</dbReference>
<dbReference type="Gene3D" id="3.40.50.720">
    <property type="entry name" value="NAD(P)-binding Rossmann-like Domain"/>
    <property type="match status" value="1"/>
</dbReference>
<dbReference type="PANTHER" id="PTHR48075:SF7">
    <property type="entry name" value="3-HYDROXYACYL-COA DEHYDROGENASE-RELATED"/>
    <property type="match status" value="1"/>
</dbReference>
<organism evidence="10 11">
    <name type="scientific">Chitinimonas arctica</name>
    <dbReference type="NCBI Taxonomy" id="2594795"/>
    <lineage>
        <taxon>Bacteria</taxon>
        <taxon>Pseudomonadati</taxon>
        <taxon>Pseudomonadota</taxon>
        <taxon>Betaproteobacteria</taxon>
        <taxon>Neisseriales</taxon>
        <taxon>Chitinibacteraceae</taxon>
        <taxon>Chitinimonas</taxon>
    </lineage>
</organism>
<evidence type="ECO:0000256" key="1">
    <source>
        <dbReference type="ARBA" id="ARBA00005005"/>
    </source>
</evidence>
<dbReference type="EMBL" id="CP041730">
    <property type="protein sequence ID" value="QDQ28549.1"/>
    <property type="molecule type" value="Genomic_DNA"/>
</dbReference>
<dbReference type="OrthoDB" id="9771883at2"/>
<dbReference type="CDD" id="cd06558">
    <property type="entry name" value="crotonase-like"/>
    <property type="match status" value="1"/>
</dbReference>
<keyword evidence="3" id="KW-0442">Lipid degradation</keyword>
<dbReference type="InterPro" id="IPR001753">
    <property type="entry name" value="Enoyl-CoA_hydra/iso"/>
</dbReference>
<comment type="catalytic activity">
    <reaction evidence="7">
        <text>a (3S)-3-hydroxyacyl-CoA + NAD(+) = a 3-oxoacyl-CoA + NADH + H(+)</text>
        <dbReference type="Rhea" id="RHEA:22432"/>
        <dbReference type="ChEBI" id="CHEBI:15378"/>
        <dbReference type="ChEBI" id="CHEBI:57318"/>
        <dbReference type="ChEBI" id="CHEBI:57540"/>
        <dbReference type="ChEBI" id="CHEBI:57945"/>
        <dbReference type="ChEBI" id="CHEBI:90726"/>
        <dbReference type="EC" id="1.1.1.35"/>
    </reaction>
</comment>
<dbReference type="Pfam" id="PF02737">
    <property type="entry name" value="3HCDH_N"/>
    <property type="match status" value="1"/>
</dbReference>
<keyword evidence="5" id="KW-0520">NAD</keyword>
<comment type="pathway">
    <text evidence="1">Lipid metabolism; fatty acid beta-oxidation.</text>
</comment>
<dbReference type="SUPFAM" id="SSF52096">
    <property type="entry name" value="ClpP/crotonase"/>
    <property type="match status" value="1"/>
</dbReference>
<feature type="domain" description="3-hydroxyacyl-CoA dehydrogenase NAD binding" evidence="9">
    <location>
        <begin position="10"/>
        <end position="193"/>
    </location>
</feature>
<dbReference type="UniPathway" id="UPA00659"/>
<dbReference type="AlphaFoldDB" id="A0A516SK65"/>
<dbReference type="Pfam" id="PF00725">
    <property type="entry name" value="3HCDH"/>
    <property type="match status" value="1"/>
</dbReference>
<sequence>MSQSKFIVRKVAVLGAGVMGAQIAAHLANANVEAILFDLPAKEGPKNGIALKAIEALKKQNPAPLSAKARAEFITPANYDEHLHLLKDCDLVIEAIAERMDWKLGLYEKVAPHLGAQTIFATNTSGLSINKLAEGCPASMRARFCGIHFFNPPRYMHLVEIIPCVTSDAEMLDQLEAFLATTLGKGVIRAKDTPNFVANRIGVYSMLAAIHNAEKFGIRFDVVDDLTGPRLGRPKSATFRTADVVGLDTFAHVVKTMQDTLPDDPWHALFQSPQWLAKLIEAGALGAKSKVGIYKREGKTKLVLDPTAGSYVEANQKGDDAVKELMKIKDPGKRLLKLRESANPEAQFLWACFRDVFHYIAVHLDTVADNARDVDLAIRWGFGWNEGPFETWQAAGWKQVAEWVKADIEAGKTIVATPLPAWVFEREGVHEAAGSYSASKNALVPRSTLDVYQRQLFPAQLVGEAAPVYGETVFENEGLRAWTSGDGVLVLSILSKAHAIGPAVLEGINKSLDIAEARFKGVVIWSPDDVFSVGADLSSMLPAFMAGDWASIENMIEQFQKGSMRLRYSQVPTVAATRGYTFGGGCELAMHCDRVVAHLESYVGLVEVGVGLLPGGGGCKEFALRAAQEARGDVFAALKDRYMAIATANVAKSAEEAREIGFFRDADVIVFNQYELLHVAKQQALALAESGYRAPLKVKGFQVAGRAGAASIKGQLVNMMEGGFISKHDFHIGALIADVITGGDVEAGTLVDEDWILALERKGFMSLLKNEKTQERIAYMLQNNKPLRN</sequence>
<dbReference type="PANTHER" id="PTHR48075">
    <property type="entry name" value="3-HYDROXYACYL-COA DEHYDROGENASE FAMILY PROTEIN"/>
    <property type="match status" value="1"/>
</dbReference>
<proteinExistence type="predicted"/>
<keyword evidence="2" id="KW-0276">Fatty acid metabolism</keyword>
<keyword evidence="6" id="KW-0443">Lipid metabolism</keyword>
<dbReference type="InterPro" id="IPR036291">
    <property type="entry name" value="NAD(P)-bd_dom_sf"/>
</dbReference>
<dbReference type="GO" id="GO:0006635">
    <property type="term" value="P:fatty acid beta-oxidation"/>
    <property type="evidence" value="ECO:0007669"/>
    <property type="project" value="UniProtKB-UniPathway"/>
</dbReference>
<evidence type="ECO:0000259" key="8">
    <source>
        <dbReference type="Pfam" id="PF00725"/>
    </source>
</evidence>
<protein>
    <submittedName>
        <fullName evidence="10">3-hydroxyacyl-CoA dehydrogenase/enoyl-CoA hydratase family protein</fullName>
    </submittedName>
</protein>
<evidence type="ECO:0000313" key="11">
    <source>
        <dbReference type="Proteomes" id="UP000317550"/>
    </source>
</evidence>
<evidence type="ECO:0000256" key="7">
    <source>
        <dbReference type="ARBA" id="ARBA00049556"/>
    </source>
</evidence>
<reference evidence="11" key="1">
    <citation type="submission" date="2019-07" db="EMBL/GenBank/DDBJ databases">
        <title>Chitinimonas sp. nov., isolated from Ny-Alesund, arctica soil.</title>
        <authorList>
            <person name="Xu Q."/>
            <person name="Peng F."/>
        </authorList>
    </citation>
    <scope>NUCLEOTIDE SEQUENCE [LARGE SCALE GENOMIC DNA]</scope>
    <source>
        <strain evidence="11">R3-44</strain>
    </source>
</reference>
<dbReference type="RefSeq" id="WP_144279932.1">
    <property type="nucleotide sequence ID" value="NZ_CP041730.1"/>
</dbReference>
<dbReference type="Gene3D" id="1.10.1040.50">
    <property type="match status" value="1"/>
</dbReference>
<evidence type="ECO:0000259" key="9">
    <source>
        <dbReference type="Pfam" id="PF02737"/>
    </source>
</evidence>
<dbReference type="KEGG" id="cari:FNU76_20560"/>
<evidence type="ECO:0000256" key="5">
    <source>
        <dbReference type="ARBA" id="ARBA00023027"/>
    </source>
</evidence>
<dbReference type="SUPFAM" id="SSF48179">
    <property type="entry name" value="6-phosphogluconate dehydrogenase C-terminal domain-like"/>
    <property type="match status" value="2"/>
</dbReference>
<keyword evidence="11" id="KW-1185">Reference proteome</keyword>
<evidence type="ECO:0000256" key="4">
    <source>
        <dbReference type="ARBA" id="ARBA00023002"/>
    </source>
</evidence>
<dbReference type="Proteomes" id="UP000317550">
    <property type="component" value="Chromosome"/>
</dbReference>
<dbReference type="SUPFAM" id="SSF51735">
    <property type="entry name" value="NAD(P)-binding Rossmann-fold domains"/>
    <property type="match status" value="1"/>
</dbReference>
<evidence type="ECO:0000256" key="6">
    <source>
        <dbReference type="ARBA" id="ARBA00023098"/>
    </source>
</evidence>
<evidence type="ECO:0000256" key="3">
    <source>
        <dbReference type="ARBA" id="ARBA00022963"/>
    </source>
</evidence>
<name>A0A516SK65_9NEIS</name>
<gene>
    <name evidence="10" type="ORF">FNU76_20560</name>
</gene>
<keyword evidence="4" id="KW-0560">Oxidoreductase</keyword>
<dbReference type="Gene3D" id="3.90.226.10">
    <property type="entry name" value="2-enoyl-CoA Hydratase, Chain A, domain 1"/>
    <property type="match status" value="1"/>
</dbReference>
<accession>A0A516SK65</accession>
<dbReference type="InterPro" id="IPR008927">
    <property type="entry name" value="6-PGluconate_DH-like_C_sf"/>
</dbReference>
<evidence type="ECO:0000256" key="2">
    <source>
        <dbReference type="ARBA" id="ARBA00022832"/>
    </source>
</evidence>
<evidence type="ECO:0000313" key="10">
    <source>
        <dbReference type="EMBL" id="QDQ28549.1"/>
    </source>
</evidence>
<dbReference type="InterPro" id="IPR029045">
    <property type="entry name" value="ClpP/crotonase-like_dom_sf"/>
</dbReference>